<dbReference type="EMBL" id="NIVC01000827">
    <property type="protein sequence ID" value="PAA76380.1"/>
    <property type="molecule type" value="Genomic_DNA"/>
</dbReference>
<organism evidence="4 5">
    <name type="scientific">Macrostomum lignano</name>
    <dbReference type="NCBI Taxonomy" id="282301"/>
    <lineage>
        <taxon>Eukaryota</taxon>
        <taxon>Metazoa</taxon>
        <taxon>Spiralia</taxon>
        <taxon>Lophotrochozoa</taxon>
        <taxon>Platyhelminthes</taxon>
        <taxon>Rhabditophora</taxon>
        <taxon>Macrostomorpha</taxon>
        <taxon>Macrostomida</taxon>
        <taxon>Macrostomidae</taxon>
        <taxon>Macrostomum</taxon>
    </lineage>
</organism>
<dbReference type="Proteomes" id="UP000215902">
    <property type="component" value="Unassembled WGS sequence"/>
</dbReference>
<comment type="caution">
    <text evidence="4">The sequence shown here is derived from an EMBL/GenBank/DDBJ whole genome shotgun (WGS) entry which is preliminary data.</text>
</comment>
<sequence length="406" mass="44627">EGPTKSSICFICTSTVGRYTCPKCGIAYCSVACYRHERHSACSEAFYRDCCLESLRGETVGTSERRAMAEVLRRRLAQEAEEKLMVDDVIEDEEDDLASRLAGVDLDAVDIDADALWRQLTPSERRRFVRSLETGECADCLPEVTPWWQGPVRDAEKEPPTLSAPDAALVASLRPDPASTTRRLPPPSPLMPLVLLEALLTYAYSMRLSNCDLTDCPDQLITCCQLLWPCAPGSKSSAHASTPTSSAHAPTPTSSAHAPTPTSSAHALTPNSAPAAIAQCPSNAPLPNLDLTVARFLHRLQSNPSQLCYSNSLFLACLHDAIRLLGQDRSLRYPERALADLHSALQVLANKTRYARLATKRLEYLCAWLLAEESSRYQQCCQLVPLLELAVCQYATELMSEKNTID</sequence>
<dbReference type="GO" id="GO:0008270">
    <property type="term" value="F:zinc ion binding"/>
    <property type="evidence" value="ECO:0007669"/>
    <property type="project" value="UniProtKB-UniRule"/>
</dbReference>
<evidence type="ECO:0000259" key="3">
    <source>
        <dbReference type="PROSITE" id="PS51083"/>
    </source>
</evidence>
<feature type="domain" description="HIT-type" evidence="3">
    <location>
        <begin position="9"/>
        <end position="42"/>
    </location>
</feature>
<feature type="non-terminal residue" evidence="4">
    <location>
        <position position="1"/>
    </location>
</feature>
<dbReference type="PANTHER" id="PTHR15555:SF0">
    <property type="entry name" value="ZINC FINGER HIT DOMAIN-CONTAINING PROTEIN 2"/>
    <property type="match status" value="1"/>
</dbReference>
<dbReference type="OrthoDB" id="10005492at2759"/>
<name>A0A267FRD6_9PLAT</name>
<dbReference type="PROSITE" id="PS51083">
    <property type="entry name" value="ZF_HIT"/>
    <property type="match status" value="1"/>
</dbReference>
<dbReference type="InterPro" id="IPR039646">
    <property type="entry name" value="ZNHIT2"/>
</dbReference>
<evidence type="ECO:0000313" key="5">
    <source>
        <dbReference type="Proteomes" id="UP000215902"/>
    </source>
</evidence>
<evidence type="ECO:0000256" key="2">
    <source>
        <dbReference type="SAM" id="MobiDB-lite"/>
    </source>
</evidence>
<evidence type="ECO:0000313" key="4">
    <source>
        <dbReference type="EMBL" id="PAA76380.1"/>
    </source>
</evidence>
<gene>
    <name evidence="4" type="ORF">BOX15_Mlig029957g2</name>
</gene>
<dbReference type="SUPFAM" id="SSF144232">
    <property type="entry name" value="HIT/MYND zinc finger-like"/>
    <property type="match status" value="1"/>
</dbReference>
<reference evidence="4 5" key="1">
    <citation type="submission" date="2017-06" db="EMBL/GenBank/DDBJ databases">
        <title>A platform for efficient transgenesis in Macrostomum lignano, a flatworm model organism for stem cell research.</title>
        <authorList>
            <person name="Berezikov E."/>
        </authorList>
    </citation>
    <scope>NUCLEOTIDE SEQUENCE [LARGE SCALE GENOMIC DNA]</scope>
    <source>
        <strain evidence="4">DV1</strain>
        <tissue evidence="4">Whole organism</tissue>
    </source>
</reference>
<keyword evidence="1" id="KW-0479">Metal-binding</keyword>
<dbReference type="STRING" id="282301.A0A267FRD6"/>
<evidence type="ECO:0000256" key="1">
    <source>
        <dbReference type="PROSITE-ProRule" id="PRU00453"/>
    </source>
</evidence>
<dbReference type="InterPro" id="IPR007529">
    <property type="entry name" value="Znf_HIT"/>
</dbReference>
<feature type="region of interest" description="Disordered" evidence="2">
    <location>
        <begin position="238"/>
        <end position="269"/>
    </location>
</feature>
<feature type="compositionally biased region" description="Low complexity" evidence="2">
    <location>
        <begin position="238"/>
        <end position="267"/>
    </location>
</feature>
<keyword evidence="5" id="KW-1185">Reference proteome</keyword>
<accession>A0A267FRD6</accession>
<keyword evidence="1" id="KW-0862">Zinc</keyword>
<keyword evidence="1" id="KW-0863">Zinc-finger</keyword>
<dbReference type="CDD" id="cd23024">
    <property type="entry name" value="zf-HIT_ZNHIT2-3"/>
    <property type="match status" value="1"/>
</dbReference>
<dbReference type="Gene3D" id="3.30.60.190">
    <property type="match status" value="1"/>
</dbReference>
<protein>
    <recommendedName>
        <fullName evidence="3">HIT-type domain-containing protein</fullName>
    </recommendedName>
</protein>
<dbReference type="Pfam" id="PF04438">
    <property type="entry name" value="zf-HIT"/>
    <property type="match status" value="1"/>
</dbReference>
<proteinExistence type="predicted"/>
<dbReference type="AlphaFoldDB" id="A0A267FRD6"/>
<dbReference type="PANTHER" id="PTHR15555">
    <property type="entry name" value="ZINC FINGER HIT DOMAIN CONTAINING PROTEIN 2 PROTEIN FON -RELATED"/>
    <property type="match status" value="1"/>
</dbReference>